<sequence>MMQDTPERVSIPSALGLLIMLTVPCSESSKGKICSARHARAAARSILLYQDPALTAAFSHLRHPSCDFAQFDHPRRPGARKHDVTPPPTHPPIPPQPALVTCRRRDTPVTSPSLGWTSLRATQRRYAARGAAGLVTVPDRRMTHRRRSAARPAMTVRCRDTSSRVTITLVTRVAPAAQRGARIIHEQGLVRVTPTFLDSSRQHPRIGAATATVTPANDDRARADGDARALPARQKFSERPRGLAPQARWPGLRPSGRTRRQARRAPGLCSTFPARAGRAAAIGRSGARRTLRACMLLRALHARDGRVGRVSPLHTALASARARKIPRARVYGPSG</sequence>
<evidence type="ECO:0000313" key="2">
    <source>
        <dbReference type="EMBL" id="EMD38071.1"/>
    </source>
</evidence>
<dbReference type="HOGENOM" id="CLU_829002_0_0_1"/>
<feature type="region of interest" description="Disordered" evidence="1">
    <location>
        <begin position="234"/>
        <end position="265"/>
    </location>
</feature>
<name>M2RGZ0_CERS8</name>
<gene>
    <name evidence="2" type="ORF">CERSUDRAFT_93593</name>
</gene>
<dbReference type="Proteomes" id="UP000016930">
    <property type="component" value="Unassembled WGS sequence"/>
</dbReference>
<dbReference type="AlphaFoldDB" id="M2RGZ0"/>
<proteinExistence type="predicted"/>
<evidence type="ECO:0000256" key="1">
    <source>
        <dbReference type="SAM" id="MobiDB-lite"/>
    </source>
</evidence>
<protein>
    <submittedName>
        <fullName evidence="2">Uncharacterized protein</fullName>
    </submittedName>
</protein>
<evidence type="ECO:0000313" key="3">
    <source>
        <dbReference type="Proteomes" id="UP000016930"/>
    </source>
</evidence>
<dbReference type="EMBL" id="KB445795">
    <property type="protein sequence ID" value="EMD38071.1"/>
    <property type="molecule type" value="Genomic_DNA"/>
</dbReference>
<organism evidence="2 3">
    <name type="scientific">Ceriporiopsis subvermispora (strain B)</name>
    <name type="common">White-rot fungus</name>
    <name type="synonym">Gelatoporia subvermispora</name>
    <dbReference type="NCBI Taxonomy" id="914234"/>
    <lineage>
        <taxon>Eukaryota</taxon>
        <taxon>Fungi</taxon>
        <taxon>Dikarya</taxon>
        <taxon>Basidiomycota</taxon>
        <taxon>Agaricomycotina</taxon>
        <taxon>Agaricomycetes</taxon>
        <taxon>Polyporales</taxon>
        <taxon>Gelatoporiaceae</taxon>
        <taxon>Gelatoporia</taxon>
    </lineage>
</organism>
<keyword evidence="3" id="KW-1185">Reference proteome</keyword>
<feature type="compositionally biased region" description="Pro residues" evidence="1">
    <location>
        <begin position="85"/>
        <end position="97"/>
    </location>
</feature>
<accession>M2RGZ0</accession>
<feature type="compositionally biased region" description="Basic and acidic residues" evidence="1">
    <location>
        <begin position="74"/>
        <end position="84"/>
    </location>
</feature>
<feature type="region of interest" description="Disordered" evidence="1">
    <location>
        <begin position="74"/>
        <end position="97"/>
    </location>
</feature>
<reference evidence="2 3" key="1">
    <citation type="journal article" date="2012" name="Proc. Natl. Acad. Sci. U.S.A.">
        <title>Comparative genomics of Ceriporiopsis subvermispora and Phanerochaete chrysosporium provide insight into selective ligninolysis.</title>
        <authorList>
            <person name="Fernandez-Fueyo E."/>
            <person name="Ruiz-Duenas F.J."/>
            <person name="Ferreira P."/>
            <person name="Floudas D."/>
            <person name="Hibbett D.S."/>
            <person name="Canessa P."/>
            <person name="Larrondo L.F."/>
            <person name="James T.Y."/>
            <person name="Seelenfreund D."/>
            <person name="Lobos S."/>
            <person name="Polanco R."/>
            <person name="Tello M."/>
            <person name="Honda Y."/>
            <person name="Watanabe T."/>
            <person name="Watanabe T."/>
            <person name="Ryu J.S."/>
            <person name="Kubicek C.P."/>
            <person name="Schmoll M."/>
            <person name="Gaskell J."/>
            <person name="Hammel K.E."/>
            <person name="St John F.J."/>
            <person name="Vanden Wymelenberg A."/>
            <person name="Sabat G."/>
            <person name="Splinter BonDurant S."/>
            <person name="Syed K."/>
            <person name="Yadav J.S."/>
            <person name="Doddapaneni H."/>
            <person name="Subramanian V."/>
            <person name="Lavin J.L."/>
            <person name="Oguiza J.A."/>
            <person name="Perez G."/>
            <person name="Pisabarro A.G."/>
            <person name="Ramirez L."/>
            <person name="Santoyo F."/>
            <person name="Master E."/>
            <person name="Coutinho P.M."/>
            <person name="Henrissat B."/>
            <person name="Lombard V."/>
            <person name="Magnuson J.K."/>
            <person name="Kuees U."/>
            <person name="Hori C."/>
            <person name="Igarashi K."/>
            <person name="Samejima M."/>
            <person name="Held B.W."/>
            <person name="Barry K.W."/>
            <person name="LaButti K.M."/>
            <person name="Lapidus A."/>
            <person name="Lindquist E.A."/>
            <person name="Lucas S.M."/>
            <person name="Riley R."/>
            <person name="Salamov A.A."/>
            <person name="Hoffmeister D."/>
            <person name="Schwenk D."/>
            <person name="Hadar Y."/>
            <person name="Yarden O."/>
            <person name="de Vries R.P."/>
            <person name="Wiebenga A."/>
            <person name="Stenlid J."/>
            <person name="Eastwood D."/>
            <person name="Grigoriev I.V."/>
            <person name="Berka R.M."/>
            <person name="Blanchette R.A."/>
            <person name="Kersten P."/>
            <person name="Martinez A.T."/>
            <person name="Vicuna R."/>
            <person name="Cullen D."/>
        </authorList>
    </citation>
    <scope>NUCLEOTIDE SEQUENCE [LARGE SCALE GENOMIC DNA]</scope>
    <source>
        <strain evidence="2 3">B</strain>
    </source>
</reference>